<evidence type="ECO:0000256" key="3">
    <source>
        <dbReference type="ARBA" id="ARBA00009183"/>
    </source>
</evidence>
<evidence type="ECO:0000256" key="11">
    <source>
        <dbReference type="ARBA" id="ARBA00023033"/>
    </source>
</evidence>
<comment type="subcellular location">
    <subcellularLocation>
        <location evidence="2">Endoplasmic reticulum membrane</location>
        <topology evidence="2">Single-pass membrane protein</topology>
    </subcellularLocation>
</comment>
<keyword evidence="12" id="KW-0472">Membrane</keyword>
<comment type="catalytic activity">
    <reaction evidence="14">
        <text>hypotaurine + NADH + O2 + H(+) = taurine + NAD(+) + H2O</text>
        <dbReference type="Rhea" id="RHEA:74111"/>
        <dbReference type="ChEBI" id="CHEBI:15377"/>
        <dbReference type="ChEBI" id="CHEBI:15378"/>
        <dbReference type="ChEBI" id="CHEBI:15379"/>
        <dbReference type="ChEBI" id="CHEBI:57540"/>
        <dbReference type="ChEBI" id="CHEBI:57853"/>
        <dbReference type="ChEBI" id="CHEBI:57945"/>
        <dbReference type="ChEBI" id="CHEBI:507393"/>
        <dbReference type="EC" id="1.14.13.8"/>
    </reaction>
    <physiologicalReaction direction="left-to-right" evidence="14">
        <dbReference type="Rhea" id="RHEA:74112"/>
    </physiologicalReaction>
</comment>
<dbReference type="GO" id="GO:0050661">
    <property type="term" value="F:NADP binding"/>
    <property type="evidence" value="ECO:0007669"/>
    <property type="project" value="InterPro"/>
</dbReference>
<comment type="catalytic activity">
    <reaction evidence="16">
        <text>trimethylamine + NADPH + O2 = trimethylamine N-oxide + NADP(+) + H2O</text>
        <dbReference type="Rhea" id="RHEA:31979"/>
        <dbReference type="ChEBI" id="CHEBI:15377"/>
        <dbReference type="ChEBI" id="CHEBI:15379"/>
        <dbReference type="ChEBI" id="CHEBI:15724"/>
        <dbReference type="ChEBI" id="CHEBI:57783"/>
        <dbReference type="ChEBI" id="CHEBI:58349"/>
        <dbReference type="ChEBI" id="CHEBI:58389"/>
        <dbReference type="EC" id="1.14.13.148"/>
    </reaction>
    <physiologicalReaction direction="left-to-right" evidence="16">
        <dbReference type="Rhea" id="RHEA:31980"/>
    </physiologicalReaction>
</comment>
<evidence type="ECO:0000256" key="1">
    <source>
        <dbReference type="ARBA" id="ARBA00001974"/>
    </source>
</evidence>
<dbReference type="SUPFAM" id="SSF51905">
    <property type="entry name" value="FAD/NAD(P)-binding domain"/>
    <property type="match status" value="2"/>
</dbReference>
<dbReference type="InterPro" id="IPR020946">
    <property type="entry name" value="Flavin_mOase-like"/>
</dbReference>
<dbReference type="InterPro" id="IPR000960">
    <property type="entry name" value="Flavin_mOase"/>
</dbReference>
<evidence type="ECO:0000256" key="14">
    <source>
        <dbReference type="ARBA" id="ARBA00047338"/>
    </source>
</evidence>
<evidence type="ECO:0000256" key="7">
    <source>
        <dbReference type="ARBA" id="ARBA00022827"/>
    </source>
</evidence>
<evidence type="ECO:0000256" key="18">
    <source>
        <dbReference type="RuleBase" id="RU361177"/>
    </source>
</evidence>
<dbReference type="Proteomes" id="UP000827092">
    <property type="component" value="Unassembled WGS sequence"/>
</dbReference>
<evidence type="ECO:0000256" key="12">
    <source>
        <dbReference type="ARBA" id="ARBA00023136"/>
    </source>
</evidence>
<comment type="similarity">
    <text evidence="3 18">Belongs to the FMO family.</text>
</comment>
<comment type="caution">
    <text evidence="19">The sequence shown here is derived from an EMBL/GenBank/DDBJ whole genome shotgun (WGS) entry which is preliminary data.</text>
</comment>
<evidence type="ECO:0000313" key="19">
    <source>
        <dbReference type="EMBL" id="KAG8189371.1"/>
    </source>
</evidence>
<keyword evidence="8" id="KW-0521">NADP</keyword>
<dbReference type="PIRSF" id="PIRSF000332">
    <property type="entry name" value="FMO"/>
    <property type="match status" value="1"/>
</dbReference>
<dbReference type="GO" id="GO:0004499">
    <property type="term" value="F:N,N-dimethylaniline monooxygenase activity"/>
    <property type="evidence" value="ECO:0007669"/>
    <property type="project" value="InterPro"/>
</dbReference>
<evidence type="ECO:0000256" key="8">
    <source>
        <dbReference type="ARBA" id="ARBA00022857"/>
    </source>
</evidence>
<comment type="function">
    <text evidence="13">Broad spectrum monooxygenase that catalyzes the oxygenation of a wide variety of nitrogen- and sulfur-containing compounds including xenobiotics. Catalyzes the S-oxygenation of hypotaurine to produce taurine, an organic osmolyte involved in cell volume regulation as well as a variety of cytoprotective and developmental processes. In vitro, catalyzes the N-oxygenation of trimethylamine (TMA) to produce trimethylamine N-oxide (TMAO) and could therefore participate to the detoxification of this compound that is generated by the action of gut microbiota from dietary precursors such as choline, choline containing compounds, betaine or L-carnitine.</text>
</comment>
<evidence type="ECO:0000256" key="16">
    <source>
        <dbReference type="ARBA" id="ARBA00048088"/>
    </source>
</evidence>
<keyword evidence="20" id="KW-1185">Reference proteome</keyword>
<reference evidence="19 20" key="1">
    <citation type="journal article" date="2022" name="Nat. Ecol. Evol.">
        <title>A masculinizing supergene underlies an exaggerated male reproductive morph in a spider.</title>
        <authorList>
            <person name="Hendrickx F."/>
            <person name="De Corte Z."/>
            <person name="Sonet G."/>
            <person name="Van Belleghem S.M."/>
            <person name="Kostlbacher S."/>
            <person name="Vangestel C."/>
        </authorList>
    </citation>
    <scope>NUCLEOTIDE SEQUENCE [LARGE SCALE GENOMIC DNA]</scope>
    <source>
        <strain evidence="19">W744_W776</strain>
    </source>
</reference>
<dbReference type="PANTHER" id="PTHR23023">
    <property type="entry name" value="DIMETHYLANILINE MONOOXYGENASE"/>
    <property type="match status" value="1"/>
</dbReference>
<keyword evidence="11 18" id="KW-0503">Monooxygenase</keyword>
<dbReference type="GO" id="GO:0050660">
    <property type="term" value="F:flavin adenine dinucleotide binding"/>
    <property type="evidence" value="ECO:0007669"/>
    <property type="project" value="InterPro"/>
</dbReference>
<evidence type="ECO:0000256" key="4">
    <source>
        <dbReference type="ARBA" id="ARBA00022630"/>
    </source>
</evidence>
<evidence type="ECO:0000313" key="20">
    <source>
        <dbReference type="Proteomes" id="UP000827092"/>
    </source>
</evidence>
<evidence type="ECO:0000256" key="10">
    <source>
        <dbReference type="ARBA" id="ARBA00023002"/>
    </source>
</evidence>
<protein>
    <recommendedName>
        <fullName evidence="18">Flavin-containing monooxygenase</fullName>
        <ecNumber evidence="18">1.-.-.-</ecNumber>
    </recommendedName>
</protein>
<comment type="catalytic activity">
    <reaction evidence="17">
        <text>N,N-dimethylaniline + NADPH + O2 + H(+) = N,N-dimethylaniline N-oxide + NADP(+) + H2O</text>
        <dbReference type="Rhea" id="RHEA:24468"/>
        <dbReference type="ChEBI" id="CHEBI:15377"/>
        <dbReference type="ChEBI" id="CHEBI:15378"/>
        <dbReference type="ChEBI" id="CHEBI:15379"/>
        <dbReference type="ChEBI" id="CHEBI:16269"/>
        <dbReference type="ChEBI" id="CHEBI:17735"/>
        <dbReference type="ChEBI" id="CHEBI:57783"/>
        <dbReference type="ChEBI" id="CHEBI:58349"/>
        <dbReference type="EC" id="1.14.13.8"/>
    </reaction>
    <physiologicalReaction direction="left-to-right" evidence="17">
        <dbReference type="Rhea" id="RHEA:24469"/>
    </physiologicalReaction>
</comment>
<gene>
    <name evidence="19" type="ORF">JTE90_021874</name>
</gene>
<sequence length="603" mass="68850">MVHTKRIAIIGGGFSGLHSIRALKEEGIEPVCFEQTSSPGGTWFYRETSTEGVPSIMPTTVINHSKEIGAFSNYPPGSKYPNYMRHSELYKYFQEVGEHFDCFRHIFCNREVTSVRRAKGYDESGKWTVTIKNTENGEIGTNTFDGVMVCTGHITYPKLCKFPGIEKFKGCIIHTHSLKDVEKLTNQRVCVVGIGCSALDAAVESSRVAKQVYLSTRSGSWILPRVGPYGVPMDYTLLRRYLTTMQDIVPVSISSIFIEKLFVNPKFNHNLYNLRPQYPLFCKDPTINDALPLKLLSGSVILKKNVQYFTENGVLFEGDSKVTEVDTVVMATGYEWKFPFLENDVITTESDGRINLYKCMWPPNLKHQTLVVIGFVLPWGPGFPLGEMQSRWVAQVFSNKVKLPNKCDMMADITKRHEDNLIRYRPGDKMSIRVDYVPYMDDIASQFGAKPNLFKMLFTDPILFKTCFFGPCLSYQYRLQGPHKWSGARNAILTANERMKAPLKGSTNKTKTKTGLVSIVRSSFSKRQRFIDFAPRKSTFMISLFYTHFPSKAFSRAVTPRLPLTSENRNVYSYARKILFRKHCERQKPPVVLMIWFPSAIFW</sequence>
<keyword evidence="9" id="KW-1133">Transmembrane helix</keyword>
<dbReference type="EMBL" id="JAFNEN010000217">
    <property type="protein sequence ID" value="KAG8189371.1"/>
    <property type="molecule type" value="Genomic_DNA"/>
</dbReference>
<evidence type="ECO:0000256" key="15">
    <source>
        <dbReference type="ARBA" id="ARBA00048041"/>
    </source>
</evidence>
<dbReference type="AlphaFoldDB" id="A0AAV6V0J3"/>
<dbReference type="PRINTS" id="PR00370">
    <property type="entry name" value="FMOXYGENASE"/>
</dbReference>
<dbReference type="FunFam" id="3.50.50.60:FF:000159">
    <property type="entry name" value="Dimethylaniline monooxygenase [N-oxide-forming]"/>
    <property type="match status" value="1"/>
</dbReference>
<keyword evidence="10 18" id="KW-0560">Oxidoreductase</keyword>
<dbReference type="GO" id="GO:0034899">
    <property type="term" value="F:trimethylamine monooxygenase activity"/>
    <property type="evidence" value="ECO:0007669"/>
    <property type="project" value="UniProtKB-EC"/>
</dbReference>
<dbReference type="GO" id="GO:0005789">
    <property type="term" value="C:endoplasmic reticulum membrane"/>
    <property type="evidence" value="ECO:0007669"/>
    <property type="project" value="UniProtKB-SubCell"/>
</dbReference>
<evidence type="ECO:0000256" key="9">
    <source>
        <dbReference type="ARBA" id="ARBA00022989"/>
    </source>
</evidence>
<proteinExistence type="inferred from homology"/>
<keyword evidence="4 18" id="KW-0285">Flavoprotein</keyword>
<organism evidence="19 20">
    <name type="scientific">Oedothorax gibbosus</name>
    <dbReference type="NCBI Taxonomy" id="931172"/>
    <lineage>
        <taxon>Eukaryota</taxon>
        <taxon>Metazoa</taxon>
        <taxon>Ecdysozoa</taxon>
        <taxon>Arthropoda</taxon>
        <taxon>Chelicerata</taxon>
        <taxon>Arachnida</taxon>
        <taxon>Araneae</taxon>
        <taxon>Araneomorphae</taxon>
        <taxon>Entelegynae</taxon>
        <taxon>Araneoidea</taxon>
        <taxon>Linyphiidae</taxon>
        <taxon>Erigoninae</taxon>
        <taxon>Oedothorax</taxon>
    </lineage>
</organism>
<keyword evidence="5" id="KW-0812">Transmembrane</keyword>
<dbReference type="EC" id="1.-.-.-" evidence="18"/>
<keyword evidence="6" id="KW-0256">Endoplasmic reticulum</keyword>
<evidence type="ECO:0000256" key="2">
    <source>
        <dbReference type="ARBA" id="ARBA00004389"/>
    </source>
</evidence>
<name>A0AAV6V0J3_9ARAC</name>
<evidence type="ECO:0000256" key="13">
    <source>
        <dbReference type="ARBA" id="ARBA00045957"/>
    </source>
</evidence>
<evidence type="ECO:0000256" key="5">
    <source>
        <dbReference type="ARBA" id="ARBA00022692"/>
    </source>
</evidence>
<evidence type="ECO:0000256" key="6">
    <source>
        <dbReference type="ARBA" id="ARBA00022824"/>
    </source>
</evidence>
<dbReference type="Gene3D" id="3.50.50.60">
    <property type="entry name" value="FAD/NAD(P)-binding domain"/>
    <property type="match status" value="2"/>
</dbReference>
<dbReference type="InterPro" id="IPR036188">
    <property type="entry name" value="FAD/NAD-bd_sf"/>
</dbReference>
<dbReference type="Pfam" id="PF00743">
    <property type="entry name" value="FMO-like"/>
    <property type="match status" value="1"/>
</dbReference>
<accession>A0AAV6V0J3</accession>
<dbReference type="InterPro" id="IPR050346">
    <property type="entry name" value="FMO-like"/>
</dbReference>
<comment type="catalytic activity">
    <reaction evidence="15">
        <text>hypotaurine + NADPH + O2 + H(+) = taurine + NADP(+) + H2O</text>
        <dbReference type="Rhea" id="RHEA:69819"/>
        <dbReference type="ChEBI" id="CHEBI:15377"/>
        <dbReference type="ChEBI" id="CHEBI:15378"/>
        <dbReference type="ChEBI" id="CHEBI:15379"/>
        <dbReference type="ChEBI" id="CHEBI:57783"/>
        <dbReference type="ChEBI" id="CHEBI:57853"/>
        <dbReference type="ChEBI" id="CHEBI:58349"/>
        <dbReference type="ChEBI" id="CHEBI:507393"/>
        <dbReference type="EC" id="1.14.13.8"/>
    </reaction>
    <physiologicalReaction direction="left-to-right" evidence="15">
        <dbReference type="Rhea" id="RHEA:69820"/>
    </physiologicalReaction>
</comment>
<evidence type="ECO:0000256" key="17">
    <source>
        <dbReference type="ARBA" id="ARBA00049443"/>
    </source>
</evidence>
<comment type="cofactor">
    <cofactor evidence="1 18">
        <name>FAD</name>
        <dbReference type="ChEBI" id="CHEBI:57692"/>
    </cofactor>
</comment>
<keyword evidence="7 18" id="KW-0274">FAD</keyword>